<keyword evidence="4" id="KW-1185">Reference proteome</keyword>
<feature type="region of interest" description="Disordered" evidence="1">
    <location>
        <begin position="212"/>
        <end position="234"/>
    </location>
</feature>
<protein>
    <recommendedName>
        <fullName evidence="2">N-acetyltransferase domain-containing protein</fullName>
    </recommendedName>
</protein>
<dbReference type="Proteomes" id="UP001357485">
    <property type="component" value="Unassembled WGS sequence"/>
</dbReference>
<dbReference type="PROSITE" id="PS51186">
    <property type="entry name" value="GNAT"/>
    <property type="match status" value="1"/>
</dbReference>
<dbReference type="InterPro" id="IPR016181">
    <property type="entry name" value="Acyl_CoA_acyltransferase"/>
</dbReference>
<dbReference type="EMBL" id="JAVRRA010000022">
    <property type="protein sequence ID" value="KAK5296286.1"/>
    <property type="molecule type" value="Genomic_DNA"/>
</dbReference>
<evidence type="ECO:0000313" key="4">
    <source>
        <dbReference type="Proteomes" id="UP001357485"/>
    </source>
</evidence>
<evidence type="ECO:0000259" key="2">
    <source>
        <dbReference type="PROSITE" id="PS51186"/>
    </source>
</evidence>
<dbReference type="InterPro" id="IPR000182">
    <property type="entry name" value="GNAT_dom"/>
</dbReference>
<evidence type="ECO:0000256" key="1">
    <source>
        <dbReference type="SAM" id="MobiDB-lite"/>
    </source>
</evidence>
<dbReference type="Pfam" id="PF00583">
    <property type="entry name" value="Acetyltransf_1"/>
    <property type="match status" value="1"/>
</dbReference>
<dbReference type="InterPro" id="IPR052523">
    <property type="entry name" value="Trichothecene_AcTrans"/>
</dbReference>
<organism evidence="3 4">
    <name type="scientific">Cryomyces antarcticus</name>
    <dbReference type="NCBI Taxonomy" id="329879"/>
    <lineage>
        <taxon>Eukaryota</taxon>
        <taxon>Fungi</taxon>
        <taxon>Dikarya</taxon>
        <taxon>Ascomycota</taxon>
        <taxon>Pezizomycotina</taxon>
        <taxon>Dothideomycetes</taxon>
        <taxon>Dothideomycetes incertae sedis</taxon>
        <taxon>Cryomyces</taxon>
    </lineage>
</organism>
<dbReference type="PANTHER" id="PTHR42791:SF14">
    <property type="entry name" value="N-ACETYLTRANSFERASE DOMAIN-CONTAINING PROTEIN"/>
    <property type="match status" value="1"/>
</dbReference>
<dbReference type="CDD" id="cd04301">
    <property type="entry name" value="NAT_SF"/>
    <property type="match status" value="1"/>
</dbReference>
<name>A0ABR0M932_9PEZI</name>
<dbReference type="Gene3D" id="3.40.630.30">
    <property type="match status" value="1"/>
</dbReference>
<feature type="domain" description="N-acetyltransferase" evidence="2">
    <location>
        <begin position="3"/>
        <end position="202"/>
    </location>
</feature>
<proteinExistence type="predicted"/>
<dbReference type="PANTHER" id="PTHR42791">
    <property type="entry name" value="GNAT FAMILY ACETYLTRANSFERASE"/>
    <property type="match status" value="1"/>
</dbReference>
<reference evidence="3 4" key="1">
    <citation type="submission" date="2023-08" db="EMBL/GenBank/DDBJ databases">
        <title>Black Yeasts Isolated from many extreme environments.</title>
        <authorList>
            <person name="Coleine C."/>
            <person name="Stajich J.E."/>
            <person name="Selbmann L."/>
        </authorList>
    </citation>
    <scope>NUCLEOTIDE SEQUENCE [LARGE SCALE GENOMIC DNA]</scope>
    <source>
        <strain evidence="3 4">CCFEE 536</strain>
    </source>
</reference>
<comment type="caution">
    <text evidence="3">The sequence shown here is derived from an EMBL/GenBank/DDBJ whole genome shotgun (WGS) entry which is preliminary data.</text>
</comment>
<sequence length="257" mass="27728">MPLEIQPMTESDIPTFVAIFMAAFEGGISRILRTTPTPTPESIASNEERFLKALREDSIAHFAKCVDSDTGEVVAGAKWNFYSEGRTEAELQKALELPSEWPRGSNVPALEAFLGMLARARVDVMGGKRHALLHILATLPSHHRRGAGALLLREGLDRAENEGIEAYLEASKMGKPLYERFGFETVKELRIDTALYGGEGVDVHTCMIRQPQARETGGGGGLEEGEVGGRERSSGLGLGVRAASEYTAGCIALTSSP</sequence>
<dbReference type="SUPFAM" id="SSF55729">
    <property type="entry name" value="Acyl-CoA N-acyltransferases (Nat)"/>
    <property type="match status" value="1"/>
</dbReference>
<accession>A0ABR0M932</accession>
<evidence type="ECO:0000313" key="3">
    <source>
        <dbReference type="EMBL" id="KAK5296286.1"/>
    </source>
</evidence>
<gene>
    <name evidence="3" type="ORF">LTR16_000694</name>
</gene>